<dbReference type="CDD" id="cd12820">
    <property type="entry name" value="LbR_YadA-like"/>
    <property type="match status" value="3"/>
</dbReference>
<evidence type="ECO:0000259" key="16">
    <source>
        <dbReference type="Pfam" id="PF13018"/>
    </source>
</evidence>
<evidence type="ECO:0000256" key="3">
    <source>
        <dbReference type="ARBA" id="ARBA00005848"/>
    </source>
</evidence>
<comment type="caution">
    <text evidence="17">The sequence shown here is derived from an EMBL/GenBank/DDBJ whole genome shotgun (WGS) entry which is preliminary data.</text>
</comment>
<keyword evidence="9" id="KW-0472">Membrane</keyword>
<dbReference type="InterPro" id="IPR008635">
    <property type="entry name" value="Coiled_stalk_dom"/>
</dbReference>
<dbReference type="InterPro" id="IPR008640">
    <property type="entry name" value="Adhesin_Head_dom"/>
</dbReference>
<feature type="domain" description="Trimeric autotransporter adhesin YadA-like head" evidence="14">
    <location>
        <begin position="670"/>
        <end position="693"/>
    </location>
</feature>
<dbReference type="Gene3D" id="2.20.70.140">
    <property type="match status" value="5"/>
</dbReference>
<feature type="domain" description="Trimeric autotransporter adhesin YadA-like C-terminal membrane anchor" evidence="13">
    <location>
        <begin position="4531"/>
        <end position="4588"/>
    </location>
</feature>
<dbReference type="PANTHER" id="PTHR24023:SF1082">
    <property type="entry name" value="COLLAGEN TRIPLE HELIX REPEAT"/>
    <property type="match status" value="1"/>
</dbReference>
<dbReference type="SUPFAM" id="SSF101967">
    <property type="entry name" value="Adhesin YadA, collagen-binding domain"/>
    <property type="match status" value="9"/>
</dbReference>
<feature type="domain" description="Trimeric autotransporter adhesin YadA-like stalk" evidence="15">
    <location>
        <begin position="970"/>
        <end position="993"/>
    </location>
</feature>
<keyword evidence="11" id="KW-0175">Coiled coil</keyword>
<accession>E1L636</accession>
<feature type="coiled-coil region" evidence="11">
    <location>
        <begin position="4618"/>
        <end position="4666"/>
    </location>
</feature>
<dbReference type="Pfam" id="PF05658">
    <property type="entry name" value="YadA_head"/>
    <property type="match status" value="7"/>
</dbReference>
<evidence type="ECO:0000259" key="13">
    <source>
        <dbReference type="Pfam" id="PF03895"/>
    </source>
</evidence>
<evidence type="ECO:0000256" key="1">
    <source>
        <dbReference type="ARBA" id="ARBA00004241"/>
    </source>
</evidence>
<keyword evidence="6" id="KW-0812">Transmembrane</keyword>
<keyword evidence="10" id="KW-0998">Cell outer membrane</keyword>
<evidence type="ECO:0000256" key="4">
    <source>
        <dbReference type="ARBA" id="ARBA00022448"/>
    </source>
</evidence>
<reference evidence="17 18" key="1">
    <citation type="submission" date="2010-08" db="EMBL/GenBank/DDBJ databases">
        <authorList>
            <person name="Durkin A.S."/>
            <person name="Madupu R."/>
            <person name="Torralba M."/>
            <person name="Gillis M."/>
            <person name="Methe B."/>
            <person name="Sutton G."/>
            <person name="Nelson K.E."/>
        </authorList>
    </citation>
    <scope>NUCLEOTIDE SEQUENCE [LARGE SCALE GENOMIC DNA]</scope>
    <source>
        <strain evidence="17 18">ACS-049-V-Sch6</strain>
    </source>
</reference>
<dbReference type="Proteomes" id="UP000004211">
    <property type="component" value="Unassembled WGS sequence"/>
</dbReference>
<dbReference type="PROSITE" id="PS00639">
    <property type="entry name" value="THIOL_PROTEASE_HIS"/>
    <property type="match status" value="4"/>
</dbReference>
<feature type="domain" description="Trimeric autotransporter adhesin YadA-like stalk" evidence="15">
    <location>
        <begin position="1616"/>
        <end position="1639"/>
    </location>
</feature>
<evidence type="ECO:0000256" key="6">
    <source>
        <dbReference type="ARBA" id="ARBA00022692"/>
    </source>
</evidence>
<evidence type="ECO:0000313" key="17">
    <source>
        <dbReference type="EMBL" id="EFL56192.1"/>
    </source>
</evidence>
<dbReference type="Gene3D" id="3.30.1300.30">
    <property type="entry name" value="GSPII I/J protein-like"/>
    <property type="match status" value="1"/>
</dbReference>
<feature type="domain" description="Trimeric autotransporter adhesin YadA-like stalk" evidence="15">
    <location>
        <begin position="3017"/>
        <end position="3053"/>
    </location>
</feature>
<keyword evidence="5" id="KW-1134">Transmembrane beta strand</keyword>
<gene>
    <name evidence="17" type="ORF">HMPREF9321_0941</name>
</gene>
<evidence type="ECO:0000256" key="10">
    <source>
        <dbReference type="ARBA" id="ARBA00023237"/>
    </source>
</evidence>
<dbReference type="InterPro" id="IPR024973">
    <property type="entry name" value="ESPR"/>
</dbReference>
<dbReference type="SMART" id="SM00710">
    <property type="entry name" value="PbH1"/>
    <property type="match status" value="8"/>
</dbReference>
<organism evidence="17 18">
    <name type="scientific">Veillonella atypica ACS-049-V-Sch6</name>
    <dbReference type="NCBI Taxonomy" id="866776"/>
    <lineage>
        <taxon>Bacteria</taxon>
        <taxon>Bacillati</taxon>
        <taxon>Bacillota</taxon>
        <taxon>Negativicutes</taxon>
        <taxon>Veillonellales</taxon>
        <taxon>Veillonellaceae</taxon>
        <taxon>Veillonella</taxon>
    </lineage>
</organism>
<dbReference type="eggNOG" id="COG5295">
    <property type="taxonomic scope" value="Bacteria"/>
</dbReference>
<evidence type="ECO:0000313" key="18">
    <source>
        <dbReference type="Proteomes" id="UP000004211"/>
    </source>
</evidence>
<dbReference type="SUPFAM" id="SSF54523">
    <property type="entry name" value="Pili subunits"/>
    <property type="match status" value="1"/>
</dbReference>
<dbReference type="GO" id="GO:0031012">
    <property type="term" value="C:extracellular matrix"/>
    <property type="evidence" value="ECO:0007669"/>
    <property type="project" value="TreeGrafter"/>
</dbReference>
<dbReference type="InterPro" id="IPR045584">
    <property type="entry name" value="Pilin-like"/>
</dbReference>
<dbReference type="Gene3D" id="6.10.250.2120">
    <property type="match status" value="1"/>
</dbReference>
<evidence type="ECO:0000256" key="8">
    <source>
        <dbReference type="ARBA" id="ARBA00022927"/>
    </source>
</evidence>
<dbReference type="GO" id="GO:0015031">
    <property type="term" value="P:protein transport"/>
    <property type="evidence" value="ECO:0007669"/>
    <property type="project" value="UniProtKB-KW"/>
</dbReference>
<feature type="domain" description="Trimeric autotransporter adhesin YadA-like head" evidence="14">
    <location>
        <begin position="215"/>
        <end position="238"/>
    </location>
</feature>
<evidence type="ECO:0000256" key="12">
    <source>
        <dbReference type="SAM" id="MobiDB-lite"/>
    </source>
</evidence>
<dbReference type="PANTHER" id="PTHR24023">
    <property type="entry name" value="COLLAGEN ALPHA"/>
    <property type="match status" value="1"/>
</dbReference>
<comment type="subcellular location">
    <subcellularLocation>
        <location evidence="2">Cell outer membrane</location>
    </subcellularLocation>
    <subcellularLocation>
        <location evidence="1">Cell surface</location>
    </subcellularLocation>
</comment>
<protein>
    <submittedName>
        <fullName evidence="17">Hep/Hag repeat protein</fullName>
    </submittedName>
</protein>
<dbReference type="EMBL" id="AEDR01000027">
    <property type="protein sequence ID" value="EFL56192.1"/>
    <property type="molecule type" value="Genomic_DNA"/>
</dbReference>
<proteinExistence type="inferred from homology"/>
<dbReference type="GO" id="GO:0005615">
    <property type="term" value="C:extracellular space"/>
    <property type="evidence" value="ECO:0007669"/>
    <property type="project" value="TreeGrafter"/>
</dbReference>
<feature type="domain" description="Trimeric autotransporter adhesin YadA-like stalk" evidence="15">
    <location>
        <begin position="4450"/>
        <end position="4480"/>
    </location>
</feature>
<dbReference type="Gene3D" id="6.20.50.100">
    <property type="match status" value="1"/>
</dbReference>
<dbReference type="Gene3D" id="2.150.10.10">
    <property type="entry name" value="Serralysin-like metalloprotease, C-terminal"/>
    <property type="match status" value="7"/>
</dbReference>
<feature type="domain" description="Trimeric autotransporter adhesin YadA-like stalk" evidence="15">
    <location>
        <begin position="4155"/>
        <end position="4188"/>
    </location>
</feature>
<keyword evidence="8" id="KW-0653">Protein transport</keyword>
<feature type="domain" description="Trimeric autotransporter adhesin YadA-like stalk" evidence="15">
    <location>
        <begin position="2405"/>
        <end position="2441"/>
    </location>
</feature>
<feature type="domain" description="Trimeric autotransporter adhesin YadA-like stalk" evidence="15">
    <location>
        <begin position="767"/>
        <end position="798"/>
    </location>
</feature>
<feature type="region of interest" description="Disordered" evidence="12">
    <location>
        <begin position="3166"/>
        <end position="3189"/>
    </location>
</feature>
<dbReference type="InterPro" id="IPR025660">
    <property type="entry name" value="Pept_his_AS"/>
</dbReference>
<evidence type="ECO:0000259" key="15">
    <source>
        <dbReference type="Pfam" id="PF05662"/>
    </source>
</evidence>
<evidence type="ECO:0000256" key="2">
    <source>
        <dbReference type="ARBA" id="ARBA00004442"/>
    </source>
</evidence>
<evidence type="ECO:0000256" key="9">
    <source>
        <dbReference type="ARBA" id="ARBA00023136"/>
    </source>
</evidence>
<feature type="domain" description="Trimeric autotransporter adhesin YadA-like head" evidence="14">
    <location>
        <begin position="391"/>
        <end position="412"/>
    </location>
</feature>
<comment type="similarity">
    <text evidence="3">Belongs to the autotransporter-2 (AT-2) (TC 1.B.40) family.</text>
</comment>
<dbReference type="GO" id="GO:0009986">
    <property type="term" value="C:cell surface"/>
    <property type="evidence" value="ECO:0007669"/>
    <property type="project" value="UniProtKB-SubCell"/>
</dbReference>
<feature type="domain" description="Trimeric autotransporter adhesin YadA-like head" evidence="14">
    <location>
        <begin position="468"/>
        <end position="492"/>
    </location>
</feature>
<dbReference type="Gene3D" id="6.10.250.2040">
    <property type="match status" value="4"/>
</dbReference>
<dbReference type="Gene3D" id="3.90.1780.10">
    <property type="entry name" value="Trimeric adhesin"/>
    <property type="match status" value="1"/>
</dbReference>
<sequence length="4669" mass="481257">MRKGFKGFMNKVFKVVWSKSKECYVVVPEIAKNNSGKKKVLASVLAGLALVGVGAQMGTPVDAYRSPDGSVNTQDSRINIAANAKPNNTVGVNSIVVGYQNTTDDQNGTTALGANNTARGNSALAVGNENTATNGAATAIGAGNEATGDTSVAIGNKSNASGDHSIAIGAYNNQNWTQGSNVTTPKPAGAYSLAVGNYNDALGSRATAIGSYTTAKGEWATAIGAQTTASGNGDVAIGDTTKTNATGVGHAVAVGWHAETGAANAVAVGPSALASGKNSVSVGTNNNSRVQDTVTMGQDNDAKTMGGIAIGKNNMVDSTNGGTNHPETRDENSQIAIGRDNTATHLDTIAIGRDTHATGSGATVVGARADASGNNAIAIGNSGKNSRRVTASGVNSIAVGMQSQATGEATIAQGAAAEAAGNFGIAVGRISKAKANYSQAYGNEATSSTMGSIAMGALAKGGNDNGTASEGGSVAVGNAAWATGNRAIAIGSIRPTEGNLKYPTGVGRDVATGLQGTDYNTQATANQAIAVGSGARTEAQNSITMGTNAKVDATANGYTYQKTNNSGVKETLTLSTDPTPTSGINGRTTYDAGNGIAIGRDSHVTGKTTSAIAIGNSALADDGAVAATVIGAGASSKSVSSVAIGTTANVQGGEGAIAVGSGATVTGNYDNASAFGSGATVNKTNGTALGAGAQTNVRGGVAIGALSQADERSGAGESTGFHAANRTREYQGENKGLADNNLQLFHADIAGGDAGMVSVGSDGIKRQITNVASGTSDYDAVNVAQLRNVGVVVTGDTGKSDFLVHDGKLNVLGTGRVSTTAANDGAKDSKITVAFDDTGMVKAGKNVTVDEKTVNGRTTYTINAADAAAKYDFLTNAKANGGKLDGNATPTKVESGQTVTYAAGKNLTVKQEIDQSAGEQTYTYSLNKNIDLTPDGSLKIGDTNITNNGLTINNGPSITKTGINAGGLNITNVNAGVNDNDAVNVSQLKKVRADERHIKPGEYAVDANGKVTMTYLDGNNKDVPNETAVITGIAKQDLSNINKGGETVIQNLAKKSIDMENGKNTTASHRDVNGVKTFKVDVEGDLTDITSITNKDGDGKVVFGGNQTVNVAGDHNINLNAKVGDITGLTNVTLDAPDFATKGRAATEEQLKIVNNGFNNTVGLTGNTGATDLQKLNQAGGLSFGVIGANNGQYIKTTASGSNVAVDLSDDAKSKLNNTVEVRGKNAAKVTSVTENTVDGGKKTIYTVDVDNVTPTAASTEKVKAKANVTGSTDTNIAKVTPQTGDQYGDAGATYEVNVSRNDVKDAAREAVTVNTTNTTNNPITVTPVQDETNHNTTYTVTFDGNKAATQIPLTYKANGQNAQTVTLDKGLNFTNGRNTTASVDAEGVVKYDVNKDLVDIHSISNTTNGPKMEFGPNSINITNGPINMGDQNITNLKSGGDVINNAANIGDVKRISKANDLHIAPTTSDRTGETTATYAYNTADKSVTLKYNDGNGTTQAGTIAKIDLSGLADQIKDGYSFSTDAKGNVVGNHAVTAVGNGKTVSYAAGDNLTVKQDIDAQTGEHTYTYALSNNVDLTPNGSLKIGDTILNNGGLTITGGPSVTKTGINAGNLNITNVKAGVNDNDAVNVSQLKKVRADERHIKPGEYAVDANGKVTMTYLDGNNKDVPNETAVITGIAKQDLSNINKGGETVIQNLAKKSIDMENGKNTKVSNREINGVKTFKVDVEGDLTDITSITNNAGDGKVVFGGDQTVNVAGDHNINLNAKVGDITGLTNVTLDAPDFAKKGRAATEEQLKIVNNGFNNTVGLTGNTGATDLQKLNQAGGLSFGVVGANNGQYIKTTASGSNVAVDLSDDAKSKLNNTVEVRGKNAAKVTSVTENTVDGGKKTIYTVDVDNVTPTAASTEKVKAKANVTGSTDTNIAKVTPQAGDQYGDAGATYEVNVSRNDVKDAAREAVTVNTTNTTNNPITVTPVQDETSHNTTYTVTFDGNKAATQIPLTYKANGQNAQTVTLDKGLNFVNGKNTTASVDAEGVVKYDVNKDLVDIHSISNTTNGPKMEFGPNSINITNGPINMGDQNITNLKSGGDVINNAANIGDVKRISKANDLHIAPTSSDRTGETTTSYAYDTASKSVTLKYNDGNGTNQAGTIAKIDLSGLADQIKDGYSFSTDAKGNVVGNHAVTAVGNGKTVSYAAGDNLTVKQDIDAITGEHTYTYALSNDIKVGKDGKDGIDGKIGVNGKDGSSVVINGKDGSIGLNGKDGKDGLTIRGEKGQDGVDGKNGTNGITRIVYEDHNNDKHEVATLDDGMKYAGDDAQGADKSKVIAKKLNETMDIVGGADKTKLTDNNIGVNNVDGKLKVQLAQNIDLTPNGSLTIGDTVVNNNGLTISGGPSIVKTGINAGNLNITNVKAGVNDTDAVNVKQLKDARTVVTSNDNSVTVNKTENGNQVTYDLHVAPGAAQSVWNVKSTGNTTADSETAAKTISDGNTVEMAAGKNLTVKQTSNNDGAKVEFDLANDIKIGKDGKDGVDGKIGVNGKDGSSVVINGKGGSIGLNGKDGKDGLTMKGEKGADGVTRIVYEDHDNNKHEVATLDDGLRFDANSGGEKKNKLGSKVTVKGTGAKADSEYDSSNIKTSITQGADGNSEINIGLAKDLNNINTIKNGGPATFTIGGNEFKFDGGNVNMGGNNITNLKSGIVNNNSTDDTNGANIGDVKKISKANDLHIAPTTSDRAGETTTSYSYNTADKSVTLKYNDGNGTNQAGTIAKIDLSGLADQIKDGYSFSTDAKGNVVGNHAVTAVGNGKTVSYAAGDNLTVKQDIDATTGEHTYTYALSNDIKVGKDGKDGIDGKIGVNGKDGSAVVINGKDGSIGLNGKDGKDGLTIRGEKGQDGVDGKNGTNGITRIVYEDHNNDKHEVATLDDGMKYAGDDAQGTDKSKVIVKKLNETMDIVGGADKTKLTDNNIGVNNDNGKLKVQLAKNIDLTPNGSLTIGDTVVNNNGLTISGGPSIVKTGINAGNLNITNVKAGVNDTDAVNVKQLKDARTVVTSNDNSVTVNKTENGNQVTYDLHVAPGAAQSVWNVKSTGNTTADSETAPKTISDGKTVEMAAGKNLTVKQTSNNDGAKVEFDLANDIKIGKDGKDGVDGKIGVNGKDGSSVVINGKDGSIGLNGKDGKDGLTMKGEKGQPGLNGKDGITRIVYEDNNHDKHEVATLDDGLNFTGNNTDTVNKQTLNSLVKVQGEGVDKNTSAAFKSAAGNINVKADGTDTLEVQLNKDLNNINTIKNGGPATFTIGGNEFKFDGGNVNMGGNNITNLKSGIVNNNSTDDTNGANIGDVKTISKANDLHIAPTTSNRTGETTTSYAYDTASKSVTLKYNDGNGANQAGTIAKIDLSGLADQIKDGYSFSTDAKGNVVGNHAVTAVGNGKTVSYAAGDNLTIAQNIDNATGEQTYTYALSNDIKIGKDGKDGIDGKIGVNGKDGSSVVINGKDGSIGLNGKDGKDGLTMKGEKGADGVTRIVYEDHDNNKHEVATLDDGLRFDANSGGEKKNKLGSKVTVKGTGAKADSEYDSSNIKTSITQGADGNSEINIGLAKDLNNINTIKNGGPATFTIGGNEFKFDGGNVNMGGNNITNLKSGIVNNNSTDDTNGANIGDVKTISKANDIHVKDTRYTVNADKTVTLEYVDGNDKKINKTAVIDLSNLSTGGNAITYKANNQNAQTVSLDKGLNFMDGNYTKASVDADGIVKYDVTIGKVKDGVDGKPGVDGKDGIATVKTVVDTINNSGWKGDVTGNTVGNHTATIVKPGTTVNFGAGKNVTVEQIVNAVTGDHTYNYALSDDIKLGKDGKDGIDGRIGVNGKDGSSVVINGKDGSIGLNGKDGKDGLTMKAENGQPGLNGKDGITRIVYEDKNNNKHEVATLDDGLRFTGNNEVENKQKLGSLVKIKGEGVSKDEEATFESAKGNIAVTADGTDTLTVRLNKNIKGIDSIQTKEIHLGTPDNYTTIKKDGDRIKYGDKTIANTDELWTIQANGTDVPANGGKVNVKGADGITVSRTANGEMTISGSGLGTMNSFNVKSTGNTADGSETAAKKITDGKTVEFSGGNNVTVKQTSSDDGAKVEFALKNNIDLTQDGSVKIGDTKITDGGLVINNGPSITKDGINAGNKQITNVEDGVNDTDAVNVRQLKDAKTKLVDGQNTTVTGDGSKANPYKVNVEGDLNKITSITNKEGDGKLEFKGDQVVNVAGDNTIKLDGKTGDITGLTNKTLDSADFATKGRAATEEQLKLVQQEAAKKSTEKVQAKDDANNIAKVAPKAGDTFGAAGATYEVSVDKNDVKDVAREAVTVSGDKKAITVDVQPNATNHTTNYQVNFNGTEAAKQIPLTYKENGKNARTVMLSDGLDFSNGVNTTAHTDANGKVSFDVKGDLTNITSISNNSNGPKMSFGGDSINITGGSLSLGDNFIHNVKAGEKNTDAVNVSQLKAAKTEVEAGRNVTVEHRLGENGQDIYKVNAEAAADPRVDKLGEEIGHVGAQSAALSALKPIQYDPMEPTQIMAGYGNYRGNSALALGVAHYKNESTMFHAGVSWAGGNGHMMANAGVTWKVGNRDSEAAVADHYRKGPISSTYAMQTEVASMKAQNAGLKGEVSDLKAENEQIKAQNAGLQSEVDQLKAQMAAMMAKLGM</sequence>
<dbReference type="GO" id="GO:0009279">
    <property type="term" value="C:cell outer membrane"/>
    <property type="evidence" value="ECO:0007669"/>
    <property type="project" value="UniProtKB-SubCell"/>
</dbReference>
<dbReference type="InterPro" id="IPR006626">
    <property type="entry name" value="PbH1"/>
</dbReference>
<dbReference type="Pfam" id="PF05662">
    <property type="entry name" value="YadA_stalk"/>
    <property type="match status" value="7"/>
</dbReference>
<evidence type="ECO:0000259" key="14">
    <source>
        <dbReference type="Pfam" id="PF05658"/>
    </source>
</evidence>
<keyword evidence="7" id="KW-0732">Signal</keyword>
<feature type="domain" description="Trimeric autotransporter adhesin YadA-like head" evidence="14">
    <location>
        <begin position="263"/>
        <end position="285"/>
    </location>
</feature>
<dbReference type="Gene3D" id="1.20.5.340">
    <property type="match status" value="1"/>
</dbReference>
<feature type="domain" description="Trimeric autotransporter adhesin YadA-like head" evidence="14">
    <location>
        <begin position="146"/>
        <end position="171"/>
    </location>
</feature>
<dbReference type="InterPro" id="IPR037174">
    <property type="entry name" value="Trimeric_adhesin"/>
</dbReference>
<feature type="compositionally biased region" description="Basic and acidic residues" evidence="12">
    <location>
        <begin position="3167"/>
        <end position="3179"/>
    </location>
</feature>
<feature type="domain" description="ESPR" evidence="16">
    <location>
        <begin position="9"/>
        <end position="51"/>
    </location>
</feature>
<dbReference type="Pfam" id="PF03895">
    <property type="entry name" value="YadA_anchor"/>
    <property type="match status" value="1"/>
</dbReference>
<keyword evidence="4" id="KW-0813">Transport</keyword>
<evidence type="ECO:0000256" key="7">
    <source>
        <dbReference type="ARBA" id="ARBA00022729"/>
    </source>
</evidence>
<dbReference type="InterPro" id="IPR011049">
    <property type="entry name" value="Serralysin-like_metalloprot_C"/>
</dbReference>
<dbReference type="Pfam" id="PF13018">
    <property type="entry name" value="ESPR"/>
    <property type="match status" value="1"/>
</dbReference>
<dbReference type="InterPro" id="IPR050149">
    <property type="entry name" value="Collagen_superfamily"/>
</dbReference>
<feature type="domain" description="Trimeric autotransporter adhesin YadA-like head" evidence="14">
    <location>
        <begin position="357"/>
        <end position="381"/>
    </location>
</feature>
<dbReference type="InterPro" id="IPR005594">
    <property type="entry name" value="YadA_C"/>
</dbReference>
<name>E1L636_9FIRM</name>
<evidence type="ECO:0000256" key="5">
    <source>
        <dbReference type="ARBA" id="ARBA00022452"/>
    </source>
</evidence>
<evidence type="ECO:0000256" key="11">
    <source>
        <dbReference type="SAM" id="Coils"/>
    </source>
</evidence>